<evidence type="ECO:0000256" key="1">
    <source>
        <dbReference type="SAM" id="MobiDB-lite"/>
    </source>
</evidence>
<evidence type="ECO:0000313" key="2">
    <source>
        <dbReference type="EMBL" id="KAL3116464.1"/>
    </source>
</evidence>
<sequence length="305" mass="33184">MGTGPELAQTAGRDRTWPNWHGDWAGVGTNSRAGQNMAKLAWGLGRSWHKQQGGTTWPNWHGDWARVGKRNGTEHGQIGMGTGPELAQTAGRDRTWPNWHGDWAGIGINSRAGVNMAKLAWDWVGIGINSRAGPDMAKLAWGLGQSWHKQQGGTTWPNWHGDWARVGKRNGTEHGQIGMGTGPELAQTAGRDRTWPNWHGDWAGIGINSRAGVNMAKLAWDWVGIGINSRAGPDMAKLAWGLGRYWHKQQGGTRHGQIGMGLGRSWHKRNGTEHGQIGMGLGRSWHKRNGTEHGQIGMGTGSVLA</sequence>
<accession>A0ABD2LMW8</accession>
<evidence type="ECO:0000313" key="3">
    <source>
        <dbReference type="Proteomes" id="UP001620626"/>
    </source>
</evidence>
<protein>
    <submittedName>
        <fullName evidence="2">Uncharacterized protein</fullName>
    </submittedName>
</protein>
<name>A0ABD2LMW8_9BILA</name>
<dbReference type="Proteomes" id="UP001620626">
    <property type="component" value="Unassembled WGS sequence"/>
</dbReference>
<comment type="caution">
    <text evidence="2">The sequence shown here is derived from an EMBL/GenBank/DDBJ whole genome shotgun (WGS) entry which is preliminary data.</text>
</comment>
<keyword evidence="3" id="KW-1185">Reference proteome</keyword>
<dbReference type="AlphaFoldDB" id="A0ABD2LMW8"/>
<gene>
    <name evidence="2" type="ORF">niasHT_006911</name>
</gene>
<dbReference type="EMBL" id="JBICBT010000358">
    <property type="protein sequence ID" value="KAL3116464.1"/>
    <property type="molecule type" value="Genomic_DNA"/>
</dbReference>
<proteinExistence type="predicted"/>
<feature type="region of interest" description="Disordered" evidence="1">
    <location>
        <begin position="1"/>
        <end position="20"/>
    </location>
</feature>
<reference evidence="2 3" key="1">
    <citation type="submission" date="2024-10" db="EMBL/GenBank/DDBJ databases">
        <authorList>
            <person name="Kim D."/>
        </authorList>
    </citation>
    <scope>NUCLEOTIDE SEQUENCE [LARGE SCALE GENOMIC DNA]</scope>
    <source>
        <strain evidence="2">BH-2024</strain>
    </source>
</reference>
<organism evidence="2 3">
    <name type="scientific">Heterodera trifolii</name>
    <dbReference type="NCBI Taxonomy" id="157864"/>
    <lineage>
        <taxon>Eukaryota</taxon>
        <taxon>Metazoa</taxon>
        <taxon>Ecdysozoa</taxon>
        <taxon>Nematoda</taxon>
        <taxon>Chromadorea</taxon>
        <taxon>Rhabditida</taxon>
        <taxon>Tylenchina</taxon>
        <taxon>Tylenchomorpha</taxon>
        <taxon>Tylenchoidea</taxon>
        <taxon>Heteroderidae</taxon>
        <taxon>Heteroderinae</taxon>
        <taxon>Heterodera</taxon>
    </lineage>
</organism>